<dbReference type="EMBL" id="JABBNB010000011">
    <property type="protein sequence ID" value="NMO02073.1"/>
    <property type="molecule type" value="Genomic_DNA"/>
</dbReference>
<evidence type="ECO:0000313" key="6">
    <source>
        <dbReference type="EMBL" id="NMO02073.1"/>
    </source>
</evidence>
<keyword evidence="3" id="KW-0812">Transmembrane</keyword>
<name>A0A848L0A6_9ACTN</name>
<comment type="caution">
    <text evidence="6">The sequence shown here is derived from an EMBL/GenBank/DDBJ whole genome shotgun (WGS) entry which is preliminary data.</text>
</comment>
<dbReference type="AlphaFoldDB" id="A0A848L0A6"/>
<sequence length="239" mass="25404">MSLLSRLSENHKARQRLWWAAYGTASAAATVTGALGNRSAAAATKPIPLVLLGIRVIEHPYLTKLDRVLIGGAVVASAIGDVWMYREEFAVDPAAKDRNLQLGAASFGVAQGFYSASMIRRGGRFTVASLAPRLAVMGEPAAVLTKFSPRVLPVLSPYGSALATMSALASTTGSRRLTMGGIAFQASDIAIINRRHLLSDVPRNALARKVAEGWVLGSYFAAQLLLVDGLLRPDPKADY</sequence>
<evidence type="ECO:0000256" key="5">
    <source>
        <dbReference type="ARBA" id="ARBA00023136"/>
    </source>
</evidence>
<protein>
    <submittedName>
        <fullName evidence="6">Lysoplasmalogenase</fullName>
    </submittedName>
</protein>
<evidence type="ECO:0000313" key="7">
    <source>
        <dbReference type="Proteomes" id="UP000550729"/>
    </source>
</evidence>
<proteinExistence type="inferred from homology"/>
<reference evidence="6 7" key="1">
    <citation type="submission" date="2020-04" db="EMBL/GenBank/DDBJ databases">
        <title>Gordonia sp. nov. TBRC 11910.</title>
        <authorList>
            <person name="Suriyachadkun C."/>
        </authorList>
    </citation>
    <scope>NUCLEOTIDE SEQUENCE [LARGE SCALE GENOMIC DNA]</scope>
    <source>
        <strain evidence="6 7">TBRC 11910</strain>
    </source>
</reference>
<comment type="similarity">
    <text evidence="2">Belongs to the TMEM86 family.</text>
</comment>
<dbReference type="RefSeq" id="WP_170194571.1">
    <property type="nucleotide sequence ID" value="NZ_JABBNB010000011.1"/>
</dbReference>
<dbReference type="Pfam" id="PF07947">
    <property type="entry name" value="YhhN"/>
    <property type="match status" value="1"/>
</dbReference>
<keyword evidence="4" id="KW-1133">Transmembrane helix</keyword>
<evidence type="ECO:0000256" key="4">
    <source>
        <dbReference type="ARBA" id="ARBA00022989"/>
    </source>
</evidence>
<keyword evidence="7" id="KW-1185">Reference proteome</keyword>
<keyword evidence="5" id="KW-0472">Membrane</keyword>
<evidence type="ECO:0000256" key="1">
    <source>
        <dbReference type="ARBA" id="ARBA00004141"/>
    </source>
</evidence>
<accession>A0A848L0A6</accession>
<organism evidence="6 7">
    <name type="scientific">Gordonia asplenii</name>
    <dbReference type="NCBI Taxonomy" id="2725283"/>
    <lineage>
        <taxon>Bacteria</taxon>
        <taxon>Bacillati</taxon>
        <taxon>Actinomycetota</taxon>
        <taxon>Actinomycetes</taxon>
        <taxon>Mycobacteriales</taxon>
        <taxon>Gordoniaceae</taxon>
        <taxon>Gordonia</taxon>
    </lineage>
</organism>
<gene>
    <name evidence="6" type="ORF">HH308_12710</name>
</gene>
<comment type="subcellular location">
    <subcellularLocation>
        <location evidence="1">Membrane</location>
        <topology evidence="1">Multi-pass membrane protein</topology>
    </subcellularLocation>
</comment>
<evidence type="ECO:0000256" key="2">
    <source>
        <dbReference type="ARBA" id="ARBA00007375"/>
    </source>
</evidence>
<dbReference type="Proteomes" id="UP000550729">
    <property type="component" value="Unassembled WGS sequence"/>
</dbReference>
<dbReference type="GO" id="GO:0016020">
    <property type="term" value="C:membrane"/>
    <property type="evidence" value="ECO:0007669"/>
    <property type="project" value="UniProtKB-SubCell"/>
</dbReference>
<dbReference type="InterPro" id="IPR012506">
    <property type="entry name" value="TMEM86B-like"/>
</dbReference>
<evidence type="ECO:0000256" key="3">
    <source>
        <dbReference type="ARBA" id="ARBA00022692"/>
    </source>
</evidence>